<dbReference type="InterPro" id="IPR036388">
    <property type="entry name" value="WH-like_DNA-bd_sf"/>
</dbReference>
<dbReference type="SMART" id="SM01134">
    <property type="entry name" value="DeoRC"/>
    <property type="match status" value="1"/>
</dbReference>
<dbReference type="PANTHER" id="PTHR30363">
    <property type="entry name" value="HTH-TYPE TRANSCRIPTIONAL REGULATOR SRLR-RELATED"/>
    <property type="match status" value="1"/>
</dbReference>
<dbReference type="SUPFAM" id="SSF100950">
    <property type="entry name" value="NagB/RpiA/CoA transferase-like"/>
    <property type="match status" value="1"/>
</dbReference>
<organism evidence="4 5">
    <name type="scientific">Paenibacillus artemisiicola</name>
    <dbReference type="NCBI Taxonomy" id="1172618"/>
    <lineage>
        <taxon>Bacteria</taxon>
        <taxon>Bacillati</taxon>
        <taxon>Bacillota</taxon>
        <taxon>Bacilli</taxon>
        <taxon>Bacillales</taxon>
        <taxon>Paenibacillaceae</taxon>
        <taxon>Paenibacillus</taxon>
    </lineage>
</organism>
<feature type="domain" description="HTH deoR-type" evidence="3">
    <location>
        <begin position="5"/>
        <end position="60"/>
    </location>
</feature>
<evidence type="ECO:0000256" key="2">
    <source>
        <dbReference type="ARBA" id="ARBA00023163"/>
    </source>
</evidence>
<name>A0ABS3W8C8_9BACL</name>
<dbReference type="InterPro" id="IPR036390">
    <property type="entry name" value="WH_DNA-bd_sf"/>
</dbReference>
<dbReference type="PRINTS" id="PR00037">
    <property type="entry name" value="HTHLACR"/>
</dbReference>
<dbReference type="Gene3D" id="3.40.50.1360">
    <property type="match status" value="1"/>
</dbReference>
<evidence type="ECO:0000259" key="3">
    <source>
        <dbReference type="PROSITE" id="PS51000"/>
    </source>
</evidence>
<dbReference type="RefSeq" id="WP_208847480.1">
    <property type="nucleotide sequence ID" value="NZ_JAGGDJ010000004.1"/>
</dbReference>
<keyword evidence="1" id="KW-0805">Transcription regulation</keyword>
<evidence type="ECO:0000256" key="1">
    <source>
        <dbReference type="ARBA" id="ARBA00023015"/>
    </source>
</evidence>
<dbReference type="InterPro" id="IPR014036">
    <property type="entry name" value="DeoR-like_C"/>
</dbReference>
<proteinExistence type="predicted"/>
<reference evidence="4 5" key="1">
    <citation type="submission" date="2021-03" db="EMBL/GenBank/DDBJ databases">
        <title>Paenibacillus artemisicola MWE-103 whole genome sequence.</title>
        <authorList>
            <person name="Ham Y.J."/>
        </authorList>
    </citation>
    <scope>NUCLEOTIDE SEQUENCE [LARGE SCALE GENOMIC DNA]</scope>
    <source>
        <strain evidence="4 5">MWE-103</strain>
    </source>
</reference>
<dbReference type="Proteomes" id="UP000670947">
    <property type="component" value="Unassembled WGS sequence"/>
</dbReference>
<dbReference type="InterPro" id="IPR050313">
    <property type="entry name" value="Carb_Metab_HTH_regulators"/>
</dbReference>
<accession>A0ABS3W8C8</accession>
<dbReference type="EMBL" id="JAGGDJ010000004">
    <property type="protein sequence ID" value="MBO7744554.1"/>
    <property type="molecule type" value="Genomic_DNA"/>
</dbReference>
<comment type="caution">
    <text evidence="4">The sequence shown here is derived from an EMBL/GenBank/DDBJ whole genome shotgun (WGS) entry which is preliminary data.</text>
</comment>
<gene>
    <name evidence="4" type="ORF">I8J29_10125</name>
</gene>
<dbReference type="Pfam" id="PF00455">
    <property type="entry name" value="DeoRC"/>
    <property type="match status" value="1"/>
</dbReference>
<dbReference type="SMART" id="SM00420">
    <property type="entry name" value="HTH_DEOR"/>
    <property type="match status" value="1"/>
</dbReference>
<evidence type="ECO:0000313" key="4">
    <source>
        <dbReference type="EMBL" id="MBO7744554.1"/>
    </source>
</evidence>
<sequence>MSLIGEERKRQILGLLNDAGKVHTSDLVNRLGVSSESIRRYLEELEDENRLKRVYGGAVKLTLAHEELSHTKREVLRAEEKRRIGRVAAGLVQDHDVIVIDDGSTCLQMIPFLVYKEHLTIVTNSISGLNLLIDYRNKDMFGGDVIFVGGKIDSRHFRISGTIAEKFMNDIFVNKAFISIDGMMPEQGITSYDADRAILARKFMANSKQSIVLADSTKLGNGTMYKISDLAGIDTIICEEPHPESWADAIARSGIAWLTAE</sequence>
<protein>
    <submittedName>
        <fullName evidence="4">DeoR/GlpR transcriptional regulator</fullName>
    </submittedName>
</protein>
<dbReference type="Gene3D" id="1.10.10.10">
    <property type="entry name" value="Winged helix-like DNA-binding domain superfamily/Winged helix DNA-binding domain"/>
    <property type="match status" value="1"/>
</dbReference>
<dbReference type="Pfam" id="PF08220">
    <property type="entry name" value="HTH_DeoR"/>
    <property type="match status" value="1"/>
</dbReference>
<keyword evidence="5" id="KW-1185">Reference proteome</keyword>
<evidence type="ECO:0000313" key="5">
    <source>
        <dbReference type="Proteomes" id="UP000670947"/>
    </source>
</evidence>
<dbReference type="PANTHER" id="PTHR30363:SF44">
    <property type="entry name" value="AGA OPERON TRANSCRIPTIONAL REPRESSOR-RELATED"/>
    <property type="match status" value="1"/>
</dbReference>
<dbReference type="InterPro" id="IPR001034">
    <property type="entry name" value="DeoR_HTH"/>
</dbReference>
<dbReference type="PROSITE" id="PS51000">
    <property type="entry name" value="HTH_DEOR_2"/>
    <property type="match status" value="1"/>
</dbReference>
<keyword evidence="2" id="KW-0804">Transcription</keyword>
<dbReference type="SUPFAM" id="SSF46785">
    <property type="entry name" value="Winged helix' DNA-binding domain"/>
    <property type="match status" value="1"/>
</dbReference>
<dbReference type="InterPro" id="IPR037171">
    <property type="entry name" value="NagB/RpiA_transferase-like"/>
</dbReference>